<dbReference type="AlphaFoldDB" id="A0A9X8Y8K5"/>
<name>A0A9X8Y8K5_9FIRM</name>
<keyword evidence="1" id="KW-0472">Membrane</keyword>
<feature type="transmembrane region" description="Helical" evidence="1">
    <location>
        <begin position="150"/>
        <end position="171"/>
    </location>
</feature>
<sequence length="272" mass="30483">MTLSILIAAALCLIIFLLHRARLHKGRIEVQATIVKVIRTTHKEKDYYDPDGTYHPPISWTESTPIFAFTHAGKRCQVKGTEWDGLTVGEEKTIFWEPGSERIMLKEGKSVASLVLLLAADLLILSCALWGRLSGYPSLMGYFSAQPRQVAYWCLFFGAYCLLAFSYYFLLHYLPRLGAHREIGRITAVIRPKTCYEAQLTGQEQAIVPVQILGRMDLHPGDTLELLYHPARKRAYIRVSQGLKGMCACLSLIGAVFALPAGAFLLWFFGGL</sequence>
<keyword evidence="3" id="KW-1185">Reference proteome</keyword>
<evidence type="ECO:0000256" key="1">
    <source>
        <dbReference type="SAM" id="Phobius"/>
    </source>
</evidence>
<keyword evidence="1" id="KW-0812">Transmembrane</keyword>
<dbReference type="EMBL" id="SLUK01000003">
    <property type="protein sequence ID" value="TCL44093.1"/>
    <property type="molecule type" value="Genomic_DNA"/>
</dbReference>
<feature type="transmembrane region" description="Helical" evidence="1">
    <location>
        <begin position="242"/>
        <end position="269"/>
    </location>
</feature>
<dbReference type="Proteomes" id="UP000294682">
    <property type="component" value="Unassembled WGS sequence"/>
</dbReference>
<feature type="transmembrane region" description="Helical" evidence="1">
    <location>
        <begin position="111"/>
        <end position="130"/>
    </location>
</feature>
<accession>A0A9X8Y8K5</accession>
<reference evidence="2 3" key="1">
    <citation type="submission" date="2019-03" db="EMBL/GenBank/DDBJ databases">
        <title>Genomic Encyclopedia of Type Strains, Phase IV (KMG-IV): sequencing the most valuable type-strain genomes for metagenomic binning, comparative biology and taxonomic classification.</title>
        <authorList>
            <person name="Goeker M."/>
        </authorList>
    </citation>
    <scope>NUCLEOTIDE SEQUENCE [LARGE SCALE GENOMIC DNA]</scope>
    <source>
        <strain evidence="2 3">DSM 100433</strain>
    </source>
</reference>
<organism evidence="2 3">
    <name type="scientific">Harryflintia acetispora</name>
    <dbReference type="NCBI Taxonomy" id="1849041"/>
    <lineage>
        <taxon>Bacteria</taxon>
        <taxon>Bacillati</taxon>
        <taxon>Bacillota</taxon>
        <taxon>Clostridia</taxon>
        <taxon>Eubacteriales</taxon>
        <taxon>Oscillospiraceae</taxon>
        <taxon>Harryflintia</taxon>
    </lineage>
</organism>
<proteinExistence type="predicted"/>
<protein>
    <recommendedName>
        <fullName evidence="4">DUF3592 domain-containing protein</fullName>
    </recommendedName>
</protein>
<gene>
    <name evidence="2" type="ORF">EDD78_103131</name>
</gene>
<evidence type="ECO:0000313" key="3">
    <source>
        <dbReference type="Proteomes" id="UP000294682"/>
    </source>
</evidence>
<dbReference type="RefSeq" id="WP_132084210.1">
    <property type="nucleotide sequence ID" value="NZ_SLUK01000003.1"/>
</dbReference>
<keyword evidence="1" id="KW-1133">Transmembrane helix</keyword>
<comment type="caution">
    <text evidence="2">The sequence shown here is derived from an EMBL/GenBank/DDBJ whole genome shotgun (WGS) entry which is preliminary data.</text>
</comment>
<feature type="transmembrane region" description="Helical" evidence="1">
    <location>
        <begin position="6"/>
        <end position="23"/>
    </location>
</feature>
<evidence type="ECO:0000313" key="2">
    <source>
        <dbReference type="EMBL" id="TCL44093.1"/>
    </source>
</evidence>
<evidence type="ECO:0008006" key="4">
    <source>
        <dbReference type="Google" id="ProtNLM"/>
    </source>
</evidence>